<accession>A0A0S4IH87</accession>
<protein>
    <submittedName>
        <fullName evidence="2">GPI-anchored surface protein, putative</fullName>
    </submittedName>
</protein>
<name>A0A0S4IH87_BODSA</name>
<feature type="region of interest" description="Disordered" evidence="1">
    <location>
        <begin position="1"/>
        <end position="30"/>
    </location>
</feature>
<dbReference type="PANTHER" id="PTHR46007:SF11">
    <property type="entry name" value="MEDIATOR OF RNA POLYMERASE II TRANSCRIPTION SUBUNIT 12"/>
    <property type="match status" value="1"/>
</dbReference>
<dbReference type="GO" id="GO:0045944">
    <property type="term" value="P:positive regulation of transcription by RNA polymerase II"/>
    <property type="evidence" value="ECO:0007669"/>
    <property type="project" value="TreeGrafter"/>
</dbReference>
<proteinExistence type="predicted"/>
<dbReference type="GO" id="GO:0003713">
    <property type="term" value="F:transcription coactivator activity"/>
    <property type="evidence" value="ECO:0007669"/>
    <property type="project" value="TreeGrafter"/>
</dbReference>
<dbReference type="EMBL" id="CYKH01000030">
    <property type="protein sequence ID" value="CUE62000.1"/>
    <property type="molecule type" value="Genomic_DNA"/>
</dbReference>
<feature type="region of interest" description="Disordered" evidence="1">
    <location>
        <begin position="1496"/>
        <end position="1592"/>
    </location>
</feature>
<evidence type="ECO:0000313" key="3">
    <source>
        <dbReference type="Proteomes" id="UP000051952"/>
    </source>
</evidence>
<feature type="compositionally biased region" description="Basic and acidic residues" evidence="1">
    <location>
        <begin position="242"/>
        <end position="254"/>
    </location>
</feature>
<dbReference type="Proteomes" id="UP000051952">
    <property type="component" value="Unassembled WGS sequence"/>
</dbReference>
<feature type="region of interest" description="Disordered" evidence="1">
    <location>
        <begin position="540"/>
        <end position="566"/>
    </location>
</feature>
<keyword evidence="3" id="KW-1185">Reference proteome</keyword>
<feature type="compositionally biased region" description="Polar residues" evidence="1">
    <location>
        <begin position="1300"/>
        <end position="1309"/>
    </location>
</feature>
<evidence type="ECO:0000256" key="1">
    <source>
        <dbReference type="SAM" id="MobiDB-lite"/>
    </source>
</evidence>
<feature type="compositionally biased region" description="Basic and acidic residues" evidence="1">
    <location>
        <begin position="540"/>
        <end position="558"/>
    </location>
</feature>
<feature type="compositionally biased region" description="Polar residues" evidence="1">
    <location>
        <begin position="1652"/>
        <end position="1680"/>
    </location>
</feature>
<feature type="compositionally biased region" description="Polar residues" evidence="1">
    <location>
        <begin position="56"/>
        <end position="67"/>
    </location>
</feature>
<feature type="region of interest" description="Disordered" evidence="1">
    <location>
        <begin position="708"/>
        <end position="728"/>
    </location>
</feature>
<feature type="region of interest" description="Disordered" evidence="1">
    <location>
        <begin position="50"/>
        <end position="75"/>
    </location>
</feature>
<feature type="compositionally biased region" description="Polar residues" evidence="1">
    <location>
        <begin position="1530"/>
        <end position="1542"/>
    </location>
</feature>
<feature type="region of interest" description="Disordered" evidence="1">
    <location>
        <begin position="1636"/>
        <end position="1699"/>
    </location>
</feature>
<feature type="region of interest" description="Disordered" evidence="1">
    <location>
        <begin position="1278"/>
        <end position="1315"/>
    </location>
</feature>
<feature type="region of interest" description="Disordered" evidence="1">
    <location>
        <begin position="1064"/>
        <end position="1095"/>
    </location>
</feature>
<gene>
    <name evidence="2" type="ORF">BSAL_49880</name>
</gene>
<dbReference type="InterPro" id="IPR051647">
    <property type="entry name" value="Mediator_comp_sub12"/>
</dbReference>
<feature type="compositionally biased region" description="Basic and acidic residues" evidence="1">
    <location>
        <begin position="1286"/>
        <end position="1299"/>
    </location>
</feature>
<sequence length="1711" mass="185216">MAEALAQVARDQRRQNSKQSSTRDITRKQQHNEAAATFVCVHPSYVVAQVPRNDDSTNGTTTFSSRLTARGGDAKQQVNELTSVLSALLLHGSHANKARSREEGEGGSYDTDGEKASRGVALSIVACSSSTSGTNVSQTSSSPSRDSVVRSALSTAVGVVRDFLLHHGTTPTSASHIIDNNRASAAAAGTLGSFPLRVAAALAYAEDGLTLVSRLTTSSFVGCSLNVTPFHLLGDTTGHNNNMERHDDDDDPRRYHSIHGSSTVAAASLPPQQHQSHQSLMLSIRASYSPILVAADHKLHHHNDHDNAEIGGVMMAGSCLEELVNMPLSMLSDLLCVRAVGTRHYHSLDGGEHSNDGNGELLFYQQRRQEQCRVLTEVASNVLRELQQRQQQRRSCASSATTTPSNSSRAAVCWDTFLRRLEPIGRSIVVAADDSSASFDERSGSATAAAATMSGCSSGTRAILRAMFVMLLTQQLRFELSGRAKGSDSAASLSSSTLLIPASQFAADVCIVVAALTRGRSDVLSDTFFFEVLRMLPHQEEEREHGANDDERRGRGGRGDGGGGSAAFESSLSLSRLLLTTFGDDALRRKNDDNYATSSLLSSSYCPASTATFSTLGNEDEEMERQAIEVLSRVLCTSPYEESSSSLPQHHQQQQHISGGVFGGGAPVPPKRRFRAPTCALEGLMLLVTEVVIETTNRVVAEIMKTVGGGGGGTQQHETTLPHHHRTRRFQDQHYESTQRRRLSVVVTCCDGSSGEAQLAAATSAAAASAQLPVVANEPQQKQQQLQQRRGVFSQALRGEGAQHLFQPHDDVHNNTNASVMQQQQLQLLSTLPTAVSVLGNVAADMATTFALRTLRDELVSSSTHQQHSLLPPPSFSLQLLQDSFGSSDQSIATASSSSSSSVLPLLADLAAQLHHEQHLPPEVSGGASQDVHVRAAALLTARHLSRNSDDAVKSIALISNELFVRLPHIWSATSPRDQSPQHQQEMLWYNITAGVPLCPMPLTVVGQSLLQLSTSPYGTDERSLVGKNLLGGAAASSSHSLLDALDPNMRAAMMSRLMAADAGGGAGMHDQRQQNSTSLLQQHQHHHHPHPAVQRYREQLLQSRVLFKRRMDACHRFTMDRVQSLFSSVVRDDAVTHLYMCCGAPSSTSTTSTLSPDSEDINAVSSKYTVDSDDNERQIIEAGLVWCLGPYLLQQTHPHYNQSQQQQDHQERQRGPQQFIDSMPAEMFCEEFFPVVANAPNIARLRAQRTSQQLDEDVEDDQLLLREMCRALSFPPGSIAVDVAPHPDDGSEQGDRRATTTSKSKGGRQQQQQPQKKQLLLLLVTAVGAQHLQSLRHSVDAIVQSSQQQQHEPNDIGAAQHLLHDHGAQTGATSAKTIKRNTAKPLNTTAAAANVSGHHKDPLSLHFTPHKHYVDSGTVRYLSQTGDADDLLGFRYHESQIAAAAAEAESARLRALEAAQKDVQQPPWRRALLVPLEEQVHLTQRAKRLVTQSKVSTTLQQQQHQQDKQQQQQERSQIPASAHHHHPRANTSDSLDPNASQRTERNRVEPAHAPTIAVVAAVKTPASRRHSPSASRPPPPQPSSLQTHQNTHTKRMVGHVAADVSFATISSIQSSSTSRHHNSTKSVVHVNVVPAGSFSTPSKTPRMRSGATLQPQHRQSTASFSPSPTRQHQTSSTPTGSAASRERRGGGGGGGAFNVNEFLSMVRAAQ</sequence>
<dbReference type="GO" id="GO:0016592">
    <property type="term" value="C:mediator complex"/>
    <property type="evidence" value="ECO:0007669"/>
    <property type="project" value="TreeGrafter"/>
</dbReference>
<organism evidence="2 3">
    <name type="scientific">Bodo saltans</name>
    <name type="common">Flagellated protozoan</name>
    <dbReference type="NCBI Taxonomy" id="75058"/>
    <lineage>
        <taxon>Eukaryota</taxon>
        <taxon>Discoba</taxon>
        <taxon>Euglenozoa</taxon>
        <taxon>Kinetoplastea</taxon>
        <taxon>Metakinetoplastina</taxon>
        <taxon>Eubodonida</taxon>
        <taxon>Bodonidae</taxon>
        <taxon>Bodo</taxon>
    </lineage>
</organism>
<dbReference type="VEuPathDB" id="TriTrypDB:BSAL_49880"/>
<reference evidence="3" key="1">
    <citation type="submission" date="2015-09" db="EMBL/GenBank/DDBJ databases">
        <authorList>
            <consortium name="Pathogen Informatics"/>
        </authorList>
    </citation>
    <scope>NUCLEOTIDE SEQUENCE [LARGE SCALE GENOMIC DNA]</scope>
    <source>
        <strain evidence="3">Lake Konstanz</strain>
    </source>
</reference>
<evidence type="ECO:0000313" key="2">
    <source>
        <dbReference type="EMBL" id="CUE62000.1"/>
    </source>
</evidence>
<dbReference type="PANTHER" id="PTHR46007">
    <property type="entry name" value="MEDIATOR OF RNA POLYMERASE II TRANSCRIPTION SUBUNIT 12"/>
    <property type="match status" value="1"/>
</dbReference>
<feature type="region of interest" description="Disordered" evidence="1">
    <location>
        <begin position="238"/>
        <end position="257"/>
    </location>
</feature>
<feature type="compositionally biased region" description="Low complexity" evidence="1">
    <location>
        <begin position="1501"/>
        <end position="1514"/>
    </location>
</feature>
<feature type="region of interest" description="Disordered" evidence="1">
    <location>
        <begin position="94"/>
        <end position="115"/>
    </location>
</feature>